<evidence type="ECO:0000313" key="4">
    <source>
        <dbReference type="Proteomes" id="UP000653305"/>
    </source>
</evidence>
<reference evidence="3" key="1">
    <citation type="submission" date="2020-07" db="EMBL/GenBank/DDBJ databases">
        <title>Ethylene signaling mediates host invasion by parasitic plants.</title>
        <authorList>
            <person name="Yoshida S."/>
        </authorList>
    </citation>
    <scope>NUCLEOTIDE SEQUENCE</scope>
    <source>
        <strain evidence="3">Okayama</strain>
    </source>
</reference>
<feature type="region of interest" description="Disordered" evidence="1">
    <location>
        <begin position="262"/>
        <end position="286"/>
    </location>
</feature>
<accession>A0A830BUW0</accession>
<dbReference type="Pfam" id="PF07460">
    <property type="entry name" value="NUMOD3"/>
    <property type="match status" value="1"/>
</dbReference>
<evidence type="ECO:0000313" key="3">
    <source>
        <dbReference type="EMBL" id="GFP90566.1"/>
    </source>
</evidence>
<dbReference type="Proteomes" id="UP000653305">
    <property type="component" value="Unassembled WGS sequence"/>
</dbReference>
<gene>
    <name evidence="3" type="ORF">PHJA_001200700</name>
</gene>
<evidence type="ECO:0000256" key="1">
    <source>
        <dbReference type="SAM" id="MobiDB-lite"/>
    </source>
</evidence>
<dbReference type="GO" id="GO:0003677">
    <property type="term" value="F:DNA binding"/>
    <property type="evidence" value="ECO:0007669"/>
    <property type="project" value="InterPro"/>
</dbReference>
<sequence>MHIDIDCHFVHELVSNGRLSTHFVPSHISIADIFTKSLPRPAFKFLRSKICVDCAPSHRLGEKVGKHYTSEKNKKWRGRLMIKAIATLEITSAPQKNEGVNGYRNMLGMDLDSVRSNSSEIEPQSSSEDSTEVAEREKLRRMRISKANKGNTPWNKGRKHSPETLQRIRERTRLAMQSPKVKMKLVNLGHAQSEATRIKIGVGVRLGWEKRRERLMVQETCHYEWQNLIAVAAREGLLGEDELQWDSYKILSKELEKEWLQSVEQRKSTPRSKGNKRAPKSAEQKRKISEAIAAKWADPEYRNRVCYGLAKFHGIPEGFERKPRRKPSSDGQPRTRSPKKDETDDLAKREMKSQVQRIRPKRSNAPSYKDPLASTKLEMLKNIREQRAAAMNKKSVAVARAKLLIAEAEKAAEALEIAAKTNPLAQASLIESRTLIAEANQIIESIESEETTPSENIGYISEKKSTEPADAQNRETTERRKINGSLSPSAIKTDNLSLNEFVLPDLVNGKASNSVSNFPRMNSNGSLSLESSFTLNLDDEKPNPNGCAVEGLECKSENLEGREKKILVTKKWVRGRLVEVEEEI</sequence>
<comment type="caution">
    <text evidence="3">The sequence shown here is derived from an EMBL/GenBank/DDBJ whole genome shotgun (WGS) entry which is preliminary data.</text>
</comment>
<feature type="compositionally biased region" description="Basic and acidic residues" evidence="1">
    <location>
        <begin position="338"/>
        <end position="352"/>
    </location>
</feature>
<organism evidence="3 4">
    <name type="scientific">Phtheirospermum japonicum</name>
    <dbReference type="NCBI Taxonomy" id="374723"/>
    <lineage>
        <taxon>Eukaryota</taxon>
        <taxon>Viridiplantae</taxon>
        <taxon>Streptophyta</taxon>
        <taxon>Embryophyta</taxon>
        <taxon>Tracheophyta</taxon>
        <taxon>Spermatophyta</taxon>
        <taxon>Magnoliopsida</taxon>
        <taxon>eudicotyledons</taxon>
        <taxon>Gunneridae</taxon>
        <taxon>Pentapetalae</taxon>
        <taxon>asterids</taxon>
        <taxon>lamiids</taxon>
        <taxon>Lamiales</taxon>
        <taxon>Orobanchaceae</taxon>
        <taxon>Orobanchaceae incertae sedis</taxon>
        <taxon>Phtheirospermum</taxon>
    </lineage>
</organism>
<dbReference type="PANTHER" id="PTHR34199:SF2">
    <property type="entry name" value="NUMOD3 MOTIF FAMILY PROTEIN, EXPRESSED"/>
    <property type="match status" value="1"/>
</dbReference>
<dbReference type="OrthoDB" id="1935413at2759"/>
<dbReference type="InterPro" id="IPR003611">
    <property type="entry name" value="NUMOD3"/>
</dbReference>
<feature type="region of interest" description="Disordered" evidence="1">
    <location>
        <begin position="446"/>
        <end position="488"/>
    </location>
</feature>
<dbReference type="AlphaFoldDB" id="A0A830BUW0"/>
<feature type="region of interest" description="Disordered" evidence="1">
    <location>
        <begin position="115"/>
        <end position="165"/>
    </location>
</feature>
<feature type="region of interest" description="Disordered" evidence="1">
    <location>
        <begin position="318"/>
        <end position="370"/>
    </location>
</feature>
<feature type="compositionally biased region" description="Basic and acidic residues" evidence="1">
    <location>
        <begin position="461"/>
        <end position="481"/>
    </location>
</feature>
<dbReference type="PANTHER" id="PTHR34199">
    <property type="entry name" value="NUMOD3 MOTIF FAMILY PROTEIN, EXPRESSED"/>
    <property type="match status" value="1"/>
</dbReference>
<feature type="domain" description="Nuclease associated modular" evidence="2">
    <location>
        <begin position="142"/>
        <end position="169"/>
    </location>
</feature>
<protein>
    <recommendedName>
        <fullName evidence="2">Nuclease associated modular domain-containing protein</fullName>
    </recommendedName>
</protein>
<name>A0A830BUW0_9LAMI</name>
<feature type="compositionally biased region" description="Low complexity" evidence="1">
    <location>
        <begin position="116"/>
        <end position="128"/>
    </location>
</feature>
<evidence type="ECO:0000259" key="2">
    <source>
        <dbReference type="Pfam" id="PF07460"/>
    </source>
</evidence>
<proteinExistence type="predicted"/>
<keyword evidence="4" id="KW-1185">Reference proteome</keyword>
<feature type="compositionally biased region" description="Basic residues" evidence="1">
    <location>
        <begin position="268"/>
        <end position="279"/>
    </location>
</feature>
<dbReference type="EMBL" id="BMAC01000220">
    <property type="protein sequence ID" value="GFP90566.1"/>
    <property type="molecule type" value="Genomic_DNA"/>
</dbReference>